<reference evidence="1" key="1">
    <citation type="submission" date="2012-11" db="EMBL/GenBank/DDBJ databases">
        <authorList>
            <person name="Lucero-Rivera Y.E."/>
            <person name="Tovar-Ramirez D."/>
        </authorList>
    </citation>
    <scope>NUCLEOTIDE SEQUENCE</scope>
    <source>
        <tissue evidence="1">Salivary gland</tissue>
    </source>
</reference>
<accession>L7MA19</accession>
<reference evidence="1" key="2">
    <citation type="journal article" date="2015" name="J. Proteomics">
        <title>Sexual differences in the sialomes of the zebra tick, Rhipicephalus pulchellus.</title>
        <authorList>
            <person name="Tan A.W."/>
            <person name="Francischetti I.M."/>
            <person name="Slovak M."/>
            <person name="Kini R.M."/>
            <person name="Ribeiro J.M."/>
        </authorList>
    </citation>
    <scope>NUCLEOTIDE SEQUENCE</scope>
    <source>
        <tissue evidence="1">Salivary gland</tissue>
    </source>
</reference>
<protein>
    <submittedName>
        <fullName evidence="1">Putative secreted peptide</fullName>
    </submittedName>
</protein>
<dbReference type="EMBL" id="GACK01004134">
    <property type="protein sequence ID" value="JAA60900.1"/>
    <property type="molecule type" value="mRNA"/>
</dbReference>
<name>L7MA19_RHIPC</name>
<proteinExistence type="evidence at transcript level"/>
<sequence>MLSLMVFIIGHCRYSSFLTIWLLGVAFGVSGEVLLGVPGHMMGRGVGGSTTCFQPHDFYFVCCWNLPSWYPNAVNVKQLHRTAVSC</sequence>
<dbReference type="AlphaFoldDB" id="L7MA19"/>
<organism evidence="1">
    <name type="scientific">Rhipicephalus pulchellus</name>
    <name type="common">Yellow backed tick</name>
    <name type="synonym">Dermacentor pulchellus</name>
    <dbReference type="NCBI Taxonomy" id="72859"/>
    <lineage>
        <taxon>Eukaryota</taxon>
        <taxon>Metazoa</taxon>
        <taxon>Ecdysozoa</taxon>
        <taxon>Arthropoda</taxon>
        <taxon>Chelicerata</taxon>
        <taxon>Arachnida</taxon>
        <taxon>Acari</taxon>
        <taxon>Parasitiformes</taxon>
        <taxon>Ixodida</taxon>
        <taxon>Ixodoidea</taxon>
        <taxon>Ixodidae</taxon>
        <taxon>Rhipicephalinae</taxon>
        <taxon>Rhipicephalus</taxon>
        <taxon>Rhipicephalus</taxon>
    </lineage>
</organism>
<evidence type="ECO:0000313" key="1">
    <source>
        <dbReference type="EMBL" id="JAA60900.1"/>
    </source>
</evidence>